<protein>
    <submittedName>
        <fullName evidence="9">Redox-sensitive transcriptional activator SoxR</fullName>
    </submittedName>
</protein>
<dbReference type="NCBIfam" id="TIGR01950">
    <property type="entry name" value="SoxR"/>
    <property type="match status" value="1"/>
</dbReference>
<keyword evidence="6" id="KW-0238">DNA-binding</keyword>
<dbReference type="GO" id="GO:0003677">
    <property type="term" value="F:DNA binding"/>
    <property type="evidence" value="ECO:0007669"/>
    <property type="project" value="UniProtKB-KW"/>
</dbReference>
<dbReference type="EMBL" id="JAGDYL010000010">
    <property type="protein sequence ID" value="MBO1805162.1"/>
    <property type="molecule type" value="Genomic_DNA"/>
</dbReference>
<dbReference type="PANTHER" id="PTHR30204:SF0">
    <property type="entry name" value="REDOX-SENSITIVE TRANSCRIPTIONAL ACTIVATOR SOXR"/>
    <property type="match status" value="1"/>
</dbReference>
<dbReference type="GO" id="GO:0046872">
    <property type="term" value="F:metal ion binding"/>
    <property type="evidence" value="ECO:0007669"/>
    <property type="project" value="UniProtKB-KW"/>
</dbReference>
<evidence type="ECO:0000256" key="2">
    <source>
        <dbReference type="ARBA" id="ARBA00022723"/>
    </source>
</evidence>
<evidence type="ECO:0000256" key="4">
    <source>
        <dbReference type="ARBA" id="ARBA00023014"/>
    </source>
</evidence>
<dbReference type="GO" id="GO:0051537">
    <property type="term" value="F:2 iron, 2 sulfur cluster binding"/>
    <property type="evidence" value="ECO:0007669"/>
    <property type="project" value="UniProtKB-KW"/>
</dbReference>
<evidence type="ECO:0000256" key="7">
    <source>
        <dbReference type="ARBA" id="ARBA00023163"/>
    </source>
</evidence>
<organism evidence="9 10">
    <name type="scientific">Leucobacter ruminantium</name>
    <dbReference type="NCBI Taxonomy" id="1289170"/>
    <lineage>
        <taxon>Bacteria</taxon>
        <taxon>Bacillati</taxon>
        <taxon>Actinomycetota</taxon>
        <taxon>Actinomycetes</taxon>
        <taxon>Micrococcales</taxon>
        <taxon>Microbacteriaceae</taxon>
        <taxon>Leucobacter</taxon>
    </lineage>
</organism>
<evidence type="ECO:0000256" key="6">
    <source>
        <dbReference type="ARBA" id="ARBA00023125"/>
    </source>
</evidence>
<dbReference type="PRINTS" id="PR00040">
    <property type="entry name" value="HTHMERR"/>
</dbReference>
<keyword evidence="3" id="KW-0408">Iron</keyword>
<dbReference type="SMART" id="SM00422">
    <property type="entry name" value="HTH_MERR"/>
    <property type="match status" value="1"/>
</dbReference>
<evidence type="ECO:0000256" key="3">
    <source>
        <dbReference type="ARBA" id="ARBA00023004"/>
    </source>
</evidence>
<dbReference type="PANTHER" id="PTHR30204">
    <property type="entry name" value="REDOX-CYCLING DRUG-SENSING TRANSCRIPTIONAL ACTIVATOR SOXR"/>
    <property type="match status" value="1"/>
</dbReference>
<reference evidence="9" key="1">
    <citation type="submission" date="2021-03" db="EMBL/GenBank/DDBJ databases">
        <title>Leucobacter chromiisoli sp. nov., isolated from chromium-containing soil of chemical plant.</title>
        <authorList>
            <person name="Xu Z."/>
        </authorList>
    </citation>
    <scope>NUCLEOTIDE SEQUENCE</scope>
    <source>
        <strain evidence="9">A2</strain>
    </source>
</reference>
<dbReference type="PROSITE" id="PS50937">
    <property type="entry name" value="HTH_MERR_2"/>
    <property type="match status" value="1"/>
</dbReference>
<dbReference type="GO" id="GO:0003700">
    <property type="term" value="F:DNA-binding transcription factor activity"/>
    <property type="evidence" value="ECO:0007669"/>
    <property type="project" value="InterPro"/>
</dbReference>
<keyword evidence="2" id="KW-0479">Metal-binding</keyword>
<evidence type="ECO:0000313" key="9">
    <source>
        <dbReference type="EMBL" id="MBO1805162.1"/>
    </source>
</evidence>
<keyword evidence="1" id="KW-0001">2Fe-2S</keyword>
<evidence type="ECO:0000313" key="10">
    <source>
        <dbReference type="Proteomes" id="UP000664398"/>
    </source>
</evidence>
<proteinExistence type="predicted"/>
<name>A0A939RWL4_9MICO</name>
<dbReference type="GO" id="GO:0006979">
    <property type="term" value="P:response to oxidative stress"/>
    <property type="evidence" value="ECO:0007669"/>
    <property type="project" value="InterPro"/>
</dbReference>
<feature type="domain" description="HTH merR-type" evidence="8">
    <location>
        <begin position="39"/>
        <end position="107"/>
    </location>
</feature>
<evidence type="ECO:0000256" key="5">
    <source>
        <dbReference type="ARBA" id="ARBA00023015"/>
    </source>
</evidence>
<dbReference type="Proteomes" id="UP000664398">
    <property type="component" value="Unassembled WGS sequence"/>
</dbReference>
<keyword evidence="7" id="KW-0804">Transcription</keyword>
<evidence type="ECO:0000256" key="1">
    <source>
        <dbReference type="ARBA" id="ARBA00022714"/>
    </source>
</evidence>
<gene>
    <name evidence="9" type="primary">soxR</name>
    <name evidence="9" type="ORF">J4H91_07495</name>
</gene>
<dbReference type="InterPro" id="IPR010211">
    <property type="entry name" value="Redox-sen_tscrpt-act_SoxR"/>
</dbReference>
<sequence length="177" mass="19764">MTWPVAAAKCRERSIVATLIPQVSLRSSDGEVFVEPEDLLAIGEVSRRTGVPVSALHFYEQLGLICSTRTAGNQRRYRRHMIRRISLIVVAKRLGISLDQVGEVFTTLPLDGTPTQADWKRVARLWREEIAARRKQLENLQRELTGCIGCGCLSLNACRLLNTDDELAAEGPGPRRI</sequence>
<dbReference type="InterPro" id="IPR009061">
    <property type="entry name" value="DNA-bd_dom_put_sf"/>
</dbReference>
<dbReference type="InterPro" id="IPR047057">
    <property type="entry name" value="MerR_fam"/>
</dbReference>
<comment type="caution">
    <text evidence="9">The sequence shown here is derived from an EMBL/GenBank/DDBJ whole genome shotgun (WGS) entry which is preliminary data.</text>
</comment>
<dbReference type="Gene3D" id="1.10.1660.10">
    <property type="match status" value="1"/>
</dbReference>
<keyword evidence="5" id="KW-0805">Transcription regulation</keyword>
<accession>A0A939RWL4</accession>
<dbReference type="Pfam" id="PF00376">
    <property type="entry name" value="MerR"/>
    <property type="match status" value="1"/>
</dbReference>
<dbReference type="SUPFAM" id="SSF46955">
    <property type="entry name" value="Putative DNA-binding domain"/>
    <property type="match status" value="1"/>
</dbReference>
<evidence type="ECO:0000259" key="8">
    <source>
        <dbReference type="PROSITE" id="PS50937"/>
    </source>
</evidence>
<dbReference type="Pfam" id="PF09278">
    <property type="entry name" value="MerR-DNA-bind"/>
    <property type="match status" value="1"/>
</dbReference>
<keyword evidence="10" id="KW-1185">Reference proteome</keyword>
<dbReference type="InterPro" id="IPR015358">
    <property type="entry name" value="Tscrpt_reg_MerR_DNA-bd"/>
</dbReference>
<dbReference type="AlphaFoldDB" id="A0A939RWL4"/>
<dbReference type="InterPro" id="IPR000551">
    <property type="entry name" value="MerR-type_HTH_dom"/>
</dbReference>
<keyword evidence="4" id="KW-0411">Iron-sulfur</keyword>